<evidence type="ECO:0000313" key="2">
    <source>
        <dbReference type="Proteomes" id="UP000643403"/>
    </source>
</evidence>
<dbReference type="InterPro" id="IPR021732">
    <property type="entry name" value="DUF3301"/>
</dbReference>
<gene>
    <name evidence="1" type="ORF">GCM10008101_04560</name>
</gene>
<sequence>MLTAIVLMIVAAAMVAFWNAGRAAAERAGQLGRDACRAAHVQWLDESVHVVGLRPCRVQGRLGWERTFRFDYSTDGSDRHQGRLVLRGERLVSFLGPATPTPIPFPDRTGS</sequence>
<evidence type="ECO:0000313" key="1">
    <source>
        <dbReference type="EMBL" id="GGZ54400.1"/>
    </source>
</evidence>
<protein>
    <submittedName>
        <fullName evidence="1">Membrane protein</fullName>
    </submittedName>
</protein>
<dbReference type="Proteomes" id="UP000643403">
    <property type="component" value="Unassembled WGS sequence"/>
</dbReference>
<name>A0ABQ3BQF2_9GAMM</name>
<accession>A0ABQ3BQF2</accession>
<keyword evidence="2" id="KW-1185">Reference proteome</keyword>
<dbReference type="EMBL" id="BMXY01000001">
    <property type="protein sequence ID" value="GGZ54400.1"/>
    <property type="molecule type" value="Genomic_DNA"/>
</dbReference>
<comment type="caution">
    <text evidence="1">The sequence shown here is derived from an EMBL/GenBank/DDBJ whole genome shotgun (WGS) entry which is preliminary data.</text>
</comment>
<reference evidence="2" key="1">
    <citation type="journal article" date="2019" name="Int. J. Syst. Evol. Microbiol.">
        <title>The Global Catalogue of Microorganisms (GCM) 10K type strain sequencing project: providing services to taxonomists for standard genome sequencing and annotation.</title>
        <authorList>
            <consortium name="The Broad Institute Genomics Platform"/>
            <consortium name="The Broad Institute Genome Sequencing Center for Infectious Disease"/>
            <person name="Wu L."/>
            <person name="Ma J."/>
        </authorList>
    </citation>
    <scope>NUCLEOTIDE SEQUENCE [LARGE SCALE GENOMIC DNA]</scope>
    <source>
        <strain evidence="2">KCTC 22558</strain>
    </source>
</reference>
<dbReference type="Pfam" id="PF11743">
    <property type="entry name" value="DUF3301"/>
    <property type="match status" value="1"/>
</dbReference>
<dbReference type="RefSeq" id="WP_189446708.1">
    <property type="nucleotide sequence ID" value="NZ_BMXY01000001.1"/>
</dbReference>
<organism evidence="1 2">
    <name type="scientific">Cognatilysobacter xinjiangensis</name>
    <dbReference type="NCBI Taxonomy" id="546892"/>
    <lineage>
        <taxon>Bacteria</taxon>
        <taxon>Pseudomonadati</taxon>
        <taxon>Pseudomonadota</taxon>
        <taxon>Gammaproteobacteria</taxon>
        <taxon>Lysobacterales</taxon>
        <taxon>Lysobacteraceae</taxon>
        <taxon>Cognatilysobacter</taxon>
    </lineage>
</organism>
<proteinExistence type="predicted"/>